<sequence length="46" mass="5447">MLTHIGVILCYANSHWCVFVATEPFRFQQLNKHYAQVVMQEHRVSN</sequence>
<proteinExistence type="predicted"/>
<dbReference type="AlphaFoldDB" id="A0A0E9QJL7"/>
<dbReference type="EMBL" id="GBXM01091491">
    <property type="protein sequence ID" value="JAH17086.1"/>
    <property type="molecule type" value="Transcribed_RNA"/>
</dbReference>
<organism evidence="1">
    <name type="scientific">Anguilla anguilla</name>
    <name type="common">European freshwater eel</name>
    <name type="synonym">Muraena anguilla</name>
    <dbReference type="NCBI Taxonomy" id="7936"/>
    <lineage>
        <taxon>Eukaryota</taxon>
        <taxon>Metazoa</taxon>
        <taxon>Chordata</taxon>
        <taxon>Craniata</taxon>
        <taxon>Vertebrata</taxon>
        <taxon>Euteleostomi</taxon>
        <taxon>Actinopterygii</taxon>
        <taxon>Neopterygii</taxon>
        <taxon>Teleostei</taxon>
        <taxon>Anguilliformes</taxon>
        <taxon>Anguillidae</taxon>
        <taxon>Anguilla</taxon>
    </lineage>
</organism>
<name>A0A0E9QJL7_ANGAN</name>
<protein>
    <submittedName>
        <fullName evidence="1">Uncharacterized protein</fullName>
    </submittedName>
</protein>
<reference evidence="1" key="2">
    <citation type="journal article" date="2015" name="Fish Shellfish Immunol.">
        <title>Early steps in the European eel (Anguilla anguilla)-Vibrio vulnificus interaction in the gills: Role of the RtxA13 toxin.</title>
        <authorList>
            <person name="Callol A."/>
            <person name="Pajuelo D."/>
            <person name="Ebbesson L."/>
            <person name="Teles M."/>
            <person name="MacKenzie S."/>
            <person name="Amaro C."/>
        </authorList>
    </citation>
    <scope>NUCLEOTIDE SEQUENCE</scope>
</reference>
<reference evidence="1" key="1">
    <citation type="submission" date="2014-11" db="EMBL/GenBank/DDBJ databases">
        <authorList>
            <person name="Amaro Gonzalez C."/>
        </authorList>
    </citation>
    <scope>NUCLEOTIDE SEQUENCE</scope>
</reference>
<evidence type="ECO:0000313" key="1">
    <source>
        <dbReference type="EMBL" id="JAH17086.1"/>
    </source>
</evidence>
<accession>A0A0E9QJL7</accession>